<dbReference type="Gene3D" id="2.40.160.20">
    <property type="match status" value="1"/>
</dbReference>
<dbReference type="OrthoDB" id="6077429at2"/>
<dbReference type="HOGENOM" id="CLU_1254166_0_0_6"/>
<name>K4KGI3_SIMAS</name>
<dbReference type="KEGG" id="saga:M5M_04860"/>
<gene>
    <name evidence="3" type="ordered locus">M5M_04860</name>
</gene>
<keyword evidence="3" id="KW-0449">Lipoprotein</keyword>
<dbReference type="STRING" id="1117647.M5M_04860"/>
<evidence type="ECO:0000259" key="2">
    <source>
        <dbReference type="Pfam" id="PF13505"/>
    </source>
</evidence>
<evidence type="ECO:0000313" key="3">
    <source>
        <dbReference type="EMBL" id="AFU98179.1"/>
    </source>
</evidence>
<organism evidence="3 4">
    <name type="scientific">Simiduia agarivorans (strain DSM 21679 / JCM 13881 / BCRC 17597 / SA1)</name>
    <dbReference type="NCBI Taxonomy" id="1117647"/>
    <lineage>
        <taxon>Bacteria</taxon>
        <taxon>Pseudomonadati</taxon>
        <taxon>Pseudomonadota</taxon>
        <taxon>Gammaproteobacteria</taxon>
        <taxon>Cellvibrionales</taxon>
        <taxon>Cellvibrionaceae</taxon>
        <taxon>Simiduia</taxon>
    </lineage>
</organism>
<accession>K4KGI3</accession>
<dbReference type="AlphaFoldDB" id="K4KGI3"/>
<dbReference type="RefSeq" id="WP_015046352.1">
    <property type="nucleotide sequence ID" value="NC_018868.3"/>
</dbReference>
<dbReference type="EMBL" id="CP003746">
    <property type="protein sequence ID" value="AFU98179.1"/>
    <property type="molecule type" value="Genomic_DNA"/>
</dbReference>
<dbReference type="InterPro" id="IPR011250">
    <property type="entry name" value="OMP/PagP_B-barrel"/>
</dbReference>
<dbReference type="SUPFAM" id="SSF56925">
    <property type="entry name" value="OMPA-like"/>
    <property type="match status" value="1"/>
</dbReference>
<reference evidence="3 4" key="1">
    <citation type="journal article" date="2013" name="Genome Announc.">
        <title>Complete genome sequence of Simiduia agarivorans SA1(T), a marine bacterium able to degrade a variety of polysaccharides.</title>
        <authorList>
            <person name="Lin S.Y."/>
            <person name="Shieh W.Y."/>
            <person name="Chen J.S."/>
            <person name="Tang S.L."/>
        </authorList>
    </citation>
    <scope>NUCLEOTIDE SEQUENCE [LARGE SCALE GENOMIC DNA]</scope>
    <source>
        <strain evidence="4">DSM 21679 / JCM 13881 / BCRC 17597 / SA1</strain>
    </source>
</reference>
<keyword evidence="1" id="KW-0732">Signal</keyword>
<dbReference type="Pfam" id="PF13505">
    <property type="entry name" value="OMP_b-brl"/>
    <property type="match status" value="1"/>
</dbReference>
<dbReference type="InterPro" id="IPR027385">
    <property type="entry name" value="Beta-barrel_OMP"/>
</dbReference>
<dbReference type="eggNOG" id="COG3637">
    <property type="taxonomic scope" value="Bacteria"/>
</dbReference>
<sequence length="224" mass="25216">MIRAGFITGLLVVVGVLVTPVAAEAQSRGFEALYKDRAGRMEVTFGGHKTSAWDRELNGASIDVKEANSWSFGLAYNFDNHWNFGFNMDSSNPKYTAVLAEEGGGTRTINHKLSIYHAQFNGTYHFMAGAFTPYVQLGGGWSTFDSNLTQQGSQICWWDPWWMTYRCTWATYSSSEFSYNAGAGLRYEINRDFFVRAGYTAMWADAGNKKERFDLGRIEIGFML</sequence>
<dbReference type="Proteomes" id="UP000000466">
    <property type="component" value="Chromosome"/>
</dbReference>
<evidence type="ECO:0000256" key="1">
    <source>
        <dbReference type="ARBA" id="ARBA00022729"/>
    </source>
</evidence>
<feature type="domain" description="Outer membrane protein beta-barrel" evidence="2">
    <location>
        <begin position="37"/>
        <end position="206"/>
    </location>
</feature>
<proteinExistence type="predicted"/>
<keyword evidence="4" id="KW-1185">Reference proteome</keyword>
<evidence type="ECO:0000313" key="4">
    <source>
        <dbReference type="Proteomes" id="UP000000466"/>
    </source>
</evidence>
<protein>
    <submittedName>
        <fullName evidence="3">Lipoprotein</fullName>
    </submittedName>
</protein>